<dbReference type="InterPro" id="IPR016036">
    <property type="entry name" value="Malonyl_transacylase_ACP-bd"/>
</dbReference>
<dbReference type="InterPro" id="IPR042104">
    <property type="entry name" value="PKS_dehydratase_sf"/>
</dbReference>
<dbReference type="InterPro" id="IPR055123">
    <property type="entry name" value="SpnB-like_Rossmann"/>
</dbReference>
<dbReference type="InterPro" id="IPR032821">
    <property type="entry name" value="PKS_assoc"/>
</dbReference>
<evidence type="ECO:0000256" key="4">
    <source>
        <dbReference type="ARBA" id="ARBA00023315"/>
    </source>
</evidence>
<feature type="domain" description="Carrier" evidence="7">
    <location>
        <begin position="3512"/>
        <end position="3587"/>
    </location>
</feature>
<dbReference type="SUPFAM" id="SSF51735">
    <property type="entry name" value="NAD(P)-binding Rossmann-fold domains"/>
    <property type="match status" value="4"/>
</dbReference>
<feature type="domain" description="Ketosynthase family 3 (KS3)" evidence="8">
    <location>
        <begin position="1842"/>
        <end position="2269"/>
    </location>
</feature>
<gene>
    <name evidence="10" type="ORF">JOF55_004905</name>
</gene>
<keyword evidence="1" id="KW-0596">Phosphopantetheine</keyword>
<evidence type="ECO:0000256" key="1">
    <source>
        <dbReference type="ARBA" id="ARBA00022450"/>
    </source>
</evidence>
<feature type="active site" description="Proton acceptor; for dehydratase activity" evidence="5">
    <location>
        <position position="2777"/>
    </location>
</feature>
<accession>A0AAE4CPP5</accession>
<dbReference type="SMART" id="SM00826">
    <property type="entry name" value="PKS_DH"/>
    <property type="match status" value="2"/>
</dbReference>
<dbReference type="Pfam" id="PF08659">
    <property type="entry name" value="KR"/>
    <property type="match status" value="2"/>
</dbReference>
<sequence>MPEESDLRAYLRRVTAALQKERSRSEELRHRIDEPIAVVAMACRYPGGVRSPEGLWDLVVEGRDAVSAFPDRPMWNAEGLYDPDPDAVGTTYAREGGFVEDAGLFDPEFFGISPREAERLDPQQRLLLETSWEAIERGAITPDSLERNSTGVYVGIQHSDYAHQHLAKLDSLDGHIATGMLGSTASGRISYTLGLQGPAVSVDTACSSSLVALHLAMQGLRRGECDLAFAGGVTVMATPWAMVEFSRQKLTAPDGRCKPFSDAADGVGWSEGCGVLLLERLSDARANSREVLAVLRSSAVNQDGRSQGLTAPNGPAQERVIGAALAAGGLEPSEVDAVEAHGTGTSLGDPMEAHALLSTYGKAHSEQAPLYVGSIKSNIGHPQAAAGVAGVIKMVQALQHEELPRSLYADAPTSHVDWASGNVRLLDETVPWPHRHEHVRRAGVSSFGISGTNAHVIVEEASTPGGVETSRVEGAEADALSGAADECPVEPAVVENATPEVGAVRAIGAESEHLLSDSVLPILVSGRSESALRANAGRLAAYLAEDSGVSLVDVGLTLATRRKAFDCRASVMASSRDQAISGLRALERGARPPDVTVTAGEPSPGALGMLFTGQGSQRLGMGRGLATADPDFRADVQKIAAAFEEHLARPLLSVMWADESSEAAEYLTRTEYAQPALFTLEVALFHRLQRLGISPDVLVGHSIGELAAVHVSGGLSLPDAAMLVAARGRLMQQCRTDGAMASLQASEDEIRAVLPERVWLAAVNGPSQCVISGNADAVDQVATRFKQEGRKTRRLSVSHAFHSGHMDTALPELQQTAAKCRFSELEIPVISNITGQPLTTAELSSPNYWARHTRKTVRFQDGIDSAVAIGARTFVECGPDNTASTIATQCVPDQHPTTFIPTLHSRPGQSGEPAAFTTALGTLHTTGHQPDWHTFYEPTEASPTQLPTYAFQHEHYWLDTPVTDSGTGFGEGLGETCRWSLAGQRLVLPDGGCVHALRVGPGAQSYLADHRVFGRVVVPGAFHASILLAIAASRWPHRPVAVEDVQFVEALTFDSVDGSVPVQVHLIPEGDAPDATETFHATLASRQHDQWTTHARARLTPADEPGTTPALPPLPEALTREVAGRGMNEVLDELSALEIDWGSRWRWLRAFEGTDDARHGIFEAPRDIDAPGSPIPAGLLDNAFGVAMSLLDRLEQGTPQLPFLIERLVWTGNPAPIQSATSSGLRTQESMTRADDLVGRDAAGETVFHLHGFSAHRAPRERFLRQERQRDLFHVAFEPRSAEPSERQNGSSLVFVDTCEPDFAGLAGTSRMDTAPPAPPTLVVRWPRQEAAAEAVHATTKRALTWLQHWLDTDTLRDARVLWVTRNACTVGDGDRAASPAAAALWGIGRTLQAEHPDRSLVLLDVDETADDLLDRTLRTLPADESQLVLRAEELFVPRLIAVEDEDDSADSFPIDPDATVLVTGGTGGLGRMIAHHLVATHGVRHLLLLSRSGTEASGADDLVRELQAEGAETVMVRGCDVSVRVELDEALASVPDTRPLGAVVHAAGVVDDGLLGDLTPERTDAVLQAKVDAALHLHELTESMPLSAFVLFSSASGTFGSSAQGHYAAANAALDALALRRKALGLAATSLAWGPWAETGMAADMDEALQRRLRREWLRFIEPKTGLRLFDDALARPEATLTPVSLDRAGLTSATTVPAVLRTLVVELGARQGAVRPSASAPASGFAERFARTPESQRERIVLDAVREEVAAVLGLPHGSSVPDAQPVQDLGLDSLMAVEARNRLSALAGETLPASLLFDHPSPTALARYLIDHLATTTRPETSREIGDADSAASAPAATDEPIAIVSMACRYPGDVNSPEALWQLLTNGGDAITGFPDRPGWNTERLYDPDPEAPGRSMTGEGGFLHDAGLFDPEFFGISPREAERLDPQQRILLETCWEALERGRIPASRLEGSLTGAYIGVMYDDYFGRLGQDLANFDGHNSAAGGGSLLSGRIAYTLGLQGPAVSLDTACSSSLVTMHMAMQALRRGECELALAGGVTVMSTPNMFVEFSRQGGLAPDGRCKSFSRHADGVAWSEGCGILLLERLSDARKNGHDVLAVLRSGAINQDGRSQGLTAPNGPSQQRVIRAALAAGDLAPSDIDAVEAHGTGTTLGDPIEANALAATYGRARTDEALFALGSVKSNLGHTQAAAGVAGVIKMVSALQHEQLPRTLHADEPTEHVDWTAGHMLLLSEPMSWPRRSGHVRRAGVSSFGISGTNAHVIVEEAPEDGTGLDTVPSSRSRAGESASLAPVPFVVTGHSDEALRANAARLAAHIDTSQETAVALDVAASLVRTRDAFLHRAVVPVSGNEEAIEALRAVADGTLPSGAVRVTATSTQAIFVFPGQGSQYPGMCRALLDDPTFRAALAGCDDALRPHTGFSVLELLEADDESQREAMTRVTVVQPLLFAVAVALGRLWEHVGIEPAGVIGHSQGEVAAAVVAGALSLEDGARIVHVRSRLVDGLAGDSGMGSVGLPVEEIQRRLRDRGGALSVAVVNTAESTVVAGDREELEAFLAELEAEGVYCRRIAVDYASHSPQVDPILPAIRHELAAVSPRRARFPLYSTVLGRPLDGPELDADYWADNLRRPVRLDLALESVTSGAETAFVELSAHPLLVAPLRSAGHDAVVGSLHRDGDAAARFRRAVAETFAHGLTVDWGAVFDGTGARSVALPTYAFQRQHYWLRLAATGRGDAAAFGLDAGEHPFLGGRTDLPDGSVVFTGSIDVETHSWLTEHRVFDTTLVPGVAIVDMALHAARRVDLDGVVDTVLEAPLALEAGRPRRIQLAVGAPEDGGTRSYVLRSRGKGPTIEAAPDEPWVQHASGVLGPAEQQPDRLESWPPAGAEPVDVEALYERLEGRGLSYGPNFRGLRRLWKRDGVLFADVDLPDEVSAEADAFGMHPVLFDAALHAVAEPARDGGGVSLPFAWRDVRLHAVGATALRARIAPVTGADDGTSEVTLALFDPAGAPVASVGAVSGQPTSATGIRRSLRGQATHLYRMTAPQVLAEGFGGPIAFVDVDPREPDLDRVVEDTDTEAARPTLVARWDSVPNPGEEASADDIREAAHRGLAWLQHWLAAEVLAEARVVWITRRAVARDGDESADPGAATLWGLGRTFREEHPERLLVHLDVDEMPSDEALSALLGRLPDGETEFLLRDGELAMPRLAPVEPREPDVDDGDALVPALHPDGTVLVTGGTGGLARVTSRHLVTRHGARHLLLLSRSGPNSPGASALVEELEALGAEKVTAVSCDVSDRGQLEAALASIDKAHPLTAVVHTATVLDDGLLPDLTQARVDAVLRPKVDAAVHLHELTEGMDLRAFMLFSSMAGTLGGAAQANYAAANAAIDALAALRRHRGLPATSLAWGSWAEVGLVAVMDETFQRRIRRSGFVPLDPETGVALLDEALARHDAYLAPVRLDRAALQRAANTEQSAPAPMLRGLVRPPARRASAMAAERSRLLERLGPLPEAEREKAVLDAVRWELAAVLGLSEPASVAVDRPIQELGLDSLMAVELRNRLSGLVGERLPATLLFDRPVPRALAGYLTSLVGTPQAAPSPIAEAVELLERTPLAALDEDSAVERLLDLATRLRAQREGNQEAGRALDGVADEDLDDLLDQEIRKLE</sequence>
<dbReference type="SUPFAM" id="SSF52151">
    <property type="entry name" value="FabD/lysophospholipase-like"/>
    <property type="match status" value="2"/>
</dbReference>
<dbReference type="InterPro" id="IPR020807">
    <property type="entry name" value="PKS_DH"/>
</dbReference>
<dbReference type="PROSITE" id="PS00012">
    <property type="entry name" value="PHOSPHOPANTETHEINE"/>
    <property type="match status" value="2"/>
</dbReference>
<dbReference type="Pfam" id="PF14765">
    <property type="entry name" value="PS-DH"/>
    <property type="match status" value="1"/>
</dbReference>
<dbReference type="InterPro" id="IPR014030">
    <property type="entry name" value="Ketoacyl_synth_N"/>
</dbReference>
<dbReference type="InterPro" id="IPR020806">
    <property type="entry name" value="PKS_PP-bd"/>
</dbReference>
<dbReference type="InterPro" id="IPR001227">
    <property type="entry name" value="Ac_transferase_dom_sf"/>
</dbReference>
<feature type="compositionally biased region" description="Low complexity" evidence="6">
    <location>
        <begin position="1831"/>
        <end position="1840"/>
    </location>
</feature>
<dbReference type="PROSITE" id="PS50075">
    <property type="entry name" value="CARRIER"/>
    <property type="match status" value="2"/>
</dbReference>
<dbReference type="InterPro" id="IPR049900">
    <property type="entry name" value="PKS_mFAS_DH"/>
</dbReference>
<feature type="region of interest" description="N-terminal hotdog fold" evidence="5">
    <location>
        <begin position="2746"/>
        <end position="2874"/>
    </location>
</feature>
<dbReference type="SUPFAM" id="SSF55048">
    <property type="entry name" value="Probable ACP-binding domain of malonyl-CoA ACP transacylase"/>
    <property type="match status" value="2"/>
</dbReference>
<evidence type="ECO:0000256" key="5">
    <source>
        <dbReference type="PROSITE-ProRule" id="PRU01363"/>
    </source>
</evidence>
<feature type="region of interest" description="C-terminal hotdog fold" evidence="5">
    <location>
        <begin position="2885"/>
        <end position="3027"/>
    </location>
</feature>
<dbReference type="InterPro" id="IPR014043">
    <property type="entry name" value="Acyl_transferase_dom"/>
</dbReference>
<dbReference type="InterPro" id="IPR013968">
    <property type="entry name" value="PKS_KR"/>
</dbReference>
<feature type="region of interest" description="C-terminal hotdog fold" evidence="5">
    <location>
        <begin position="1122"/>
        <end position="1264"/>
    </location>
</feature>
<comment type="caution">
    <text evidence="10">The sequence shown here is derived from an EMBL/GenBank/DDBJ whole genome shotgun (WGS) entry which is preliminary data.</text>
</comment>
<feature type="active site" description="Proton acceptor; for dehydratase activity" evidence="5">
    <location>
        <position position="1010"/>
    </location>
</feature>
<dbReference type="PANTHER" id="PTHR43775:SF51">
    <property type="entry name" value="INACTIVE PHENOLPHTHIOCEROL SYNTHESIS POLYKETIDE SYNTHASE TYPE I PKS1-RELATED"/>
    <property type="match status" value="1"/>
</dbReference>
<feature type="domain" description="PKS/mFAS DH" evidence="9">
    <location>
        <begin position="955"/>
        <end position="1264"/>
    </location>
</feature>
<dbReference type="Gene3D" id="3.40.47.10">
    <property type="match status" value="2"/>
</dbReference>
<dbReference type="GO" id="GO:0004312">
    <property type="term" value="F:fatty acid synthase activity"/>
    <property type="evidence" value="ECO:0007669"/>
    <property type="project" value="TreeGrafter"/>
</dbReference>
<dbReference type="SMART" id="SM00823">
    <property type="entry name" value="PKS_PP"/>
    <property type="match status" value="2"/>
</dbReference>
<dbReference type="Gene3D" id="3.40.366.10">
    <property type="entry name" value="Malonyl-Coenzyme A Acyl Carrier Protein, domain 2"/>
    <property type="match status" value="2"/>
</dbReference>
<feature type="domain" description="Ketosynthase family 3 (KS3)" evidence="8">
    <location>
        <begin position="33"/>
        <end position="460"/>
    </location>
</feature>
<dbReference type="InterPro" id="IPR050091">
    <property type="entry name" value="PKS_NRPS_Biosynth_Enz"/>
</dbReference>
<dbReference type="GO" id="GO:0004315">
    <property type="term" value="F:3-oxoacyl-[acyl-carrier-protein] synthase activity"/>
    <property type="evidence" value="ECO:0007669"/>
    <property type="project" value="InterPro"/>
</dbReference>
<dbReference type="Pfam" id="PF21089">
    <property type="entry name" value="PKS_DH_N"/>
    <property type="match status" value="2"/>
</dbReference>
<keyword evidence="4" id="KW-0012">Acyltransferase</keyword>
<dbReference type="Pfam" id="PF00109">
    <property type="entry name" value="ketoacyl-synt"/>
    <property type="match status" value="2"/>
</dbReference>
<evidence type="ECO:0000259" key="7">
    <source>
        <dbReference type="PROSITE" id="PS50075"/>
    </source>
</evidence>
<evidence type="ECO:0000259" key="9">
    <source>
        <dbReference type="PROSITE" id="PS52019"/>
    </source>
</evidence>
<dbReference type="CDD" id="cd08956">
    <property type="entry name" value="KR_3_FAS_SDR_x"/>
    <property type="match status" value="2"/>
</dbReference>
<dbReference type="Gene3D" id="1.10.1200.10">
    <property type="entry name" value="ACP-like"/>
    <property type="match status" value="2"/>
</dbReference>
<dbReference type="FunFam" id="3.40.47.10:FF:000019">
    <property type="entry name" value="Polyketide synthase type I"/>
    <property type="match status" value="2"/>
</dbReference>
<dbReference type="Proteomes" id="UP001180845">
    <property type="component" value="Unassembled WGS sequence"/>
</dbReference>
<dbReference type="InterPro" id="IPR014031">
    <property type="entry name" value="Ketoacyl_synth_C"/>
</dbReference>
<dbReference type="Gene3D" id="3.30.70.3290">
    <property type="match status" value="2"/>
</dbReference>
<keyword evidence="11" id="KW-1185">Reference proteome</keyword>
<dbReference type="PROSITE" id="PS52004">
    <property type="entry name" value="KS3_2"/>
    <property type="match status" value="2"/>
</dbReference>
<feature type="active site" description="Proton donor; for dehydratase activity" evidence="5">
    <location>
        <position position="1181"/>
    </location>
</feature>
<name>A0AAE4CPP5_9ACTN</name>
<dbReference type="EMBL" id="JAVDXW010000002">
    <property type="protein sequence ID" value="MDR7304661.1"/>
    <property type="molecule type" value="Genomic_DNA"/>
</dbReference>
<evidence type="ECO:0000256" key="2">
    <source>
        <dbReference type="ARBA" id="ARBA00022553"/>
    </source>
</evidence>
<feature type="active site" description="Proton donor; for dehydratase activity" evidence="5">
    <location>
        <position position="2946"/>
    </location>
</feature>
<dbReference type="PROSITE" id="PS52019">
    <property type="entry name" value="PKS_MFAS_DH"/>
    <property type="match status" value="2"/>
</dbReference>
<dbReference type="GO" id="GO:0031177">
    <property type="term" value="F:phosphopantetheine binding"/>
    <property type="evidence" value="ECO:0007669"/>
    <property type="project" value="InterPro"/>
</dbReference>
<protein>
    <submittedName>
        <fullName evidence="10">Acyl transferase domain-containing protein/NAD(P)-dependent dehydrogenase (Short-subunit alcohol dehydrogenase family)/acyl carrier protein</fullName>
    </submittedName>
</protein>
<dbReference type="Pfam" id="PF00550">
    <property type="entry name" value="PP-binding"/>
    <property type="match status" value="2"/>
</dbReference>
<feature type="region of interest" description="N-terminal hotdog fold" evidence="5">
    <location>
        <begin position="955"/>
        <end position="1106"/>
    </location>
</feature>
<dbReference type="Pfam" id="PF22621">
    <property type="entry name" value="CurL-like_PKS_C"/>
    <property type="match status" value="1"/>
</dbReference>
<organism evidence="10 11">
    <name type="scientific">Haloactinomyces albus</name>
    <dbReference type="NCBI Taxonomy" id="1352928"/>
    <lineage>
        <taxon>Bacteria</taxon>
        <taxon>Bacillati</taxon>
        <taxon>Actinomycetota</taxon>
        <taxon>Actinomycetes</taxon>
        <taxon>Actinopolysporales</taxon>
        <taxon>Actinopolysporaceae</taxon>
        <taxon>Haloactinomyces</taxon>
    </lineage>
</organism>
<dbReference type="SUPFAM" id="SSF53901">
    <property type="entry name" value="Thiolase-like"/>
    <property type="match status" value="2"/>
</dbReference>
<dbReference type="Gene3D" id="3.40.50.720">
    <property type="entry name" value="NAD(P)-binding Rossmann-like Domain"/>
    <property type="match status" value="2"/>
</dbReference>
<dbReference type="InterPro" id="IPR057326">
    <property type="entry name" value="KR_dom"/>
</dbReference>
<feature type="region of interest" description="Disordered" evidence="6">
    <location>
        <begin position="1820"/>
        <end position="1840"/>
    </location>
</feature>
<dbReference type="InterPro" id="IPR006162">
    <property type="entry name" value="Ppantetheine_attach_site"/>
</dbReference>
<dbReference type="InterPro" id="IPR018201">
    <property type="entry name" value="Ketoacyl_synth_AS"/>
</dbReference>
<dbReference type="InterPro" id="IPR036736">
    <property type="entry name" value="ACP-like_sf"/>
</dbReference>
<dbReference type="CDD" id="cd00833">
    <property type="entry name" value="PKS"/>
    <property type="match status" value="2"/>
</dbReference>
<evidence type="ECO:0000313" key="11">
    <source>
        <dbReference type="Proteomes" id="UP001180845"/>
    </source>
</evidence>
<proteinExistence type="predicted"/>
<dbReference type="SMART" id="SM00827">
    <property type="entry name" value="PKS_AT"/>
    <property type="match status" value="2"/>
</dbReference>
<dbReference type="InterPro" id="IPR049551">
    <property type="entry name" value="PKS_DH_C"/>
</dbReference>
<feature type="domain" description="Carrier" evidence="7">
    <location>
        <begin position="1738"/>
        <end position="1816"/>
    </location>
</feature>
<dbReference type="SMART" id="SM00825">
    <property type="entry name" value="PKS_KS"/>
    <property type="match status" value="2"/>
</dbReference>
<evidence type="ECO:0000256" key="3">
    <source>
        <dbReference type="ARBA" id="ARBA00022679"/>
    </source>
</evidence>
<dbReference type="SUPFAM" id="SSF47336">
    <property type="entry name" value="ACP-like"/>
    <property type="match status" value="2"/>
</dbReference>
<dbReference type="InterPro" id="IPR016039">
    <property type="entry name" value="Thiolase-like"/>
</dbReference>
<dbReference type="InterPro" id="IPR009081">
    <property type="entry name" value="PP-bd_ACP"/>
</dbReference>
<dbReference type="InterPro" id="IPR020841">
    <property type="entry name" value="PKS_Beta-ketoAc_synthase_dom"/>
</dbReference>
<evidence type="ECO:0000313" key="10">
    <source>
        <dbReference type="EMBL" id="MDR7304661.1"/>
    </source>
</evidence>
<dbReference type="PANTHER" id="PTHR43775">
    <property type="entry name" value="FATTY ACID SYNTHASE"/>
    <property type="match status" value="1"/>
</dbReference>
<keyword evidence="2" id="KW-0597">Phosphoprotein</keyword>
<dbReference type="GO" id="GO:0006633">
    <property type="term" value="P:fatty acid biosynthetic process"/>
    <property type="evidence" value="ECO:0007669"/>
    <property type="project" value="InterPro"/>
</dbReference>
<evidence type="ECO:0000256" key="6">
    <source>
        <dbReference type="SAM" id="MobiDB-lite"/>
    </source>
</evidence>
<dbReference type="Gene3D" id="3.10.129.110">
    <property type="entry name" value="Polyketide synthase dehydratase"/>
    <property type="match status" value="2"/>
</dbReference>
<dbReference type="InterPro" id="IPR016035">
    <property type="entry name" value="Acyl_Trfase/lysoPLipase"/>
</dbReference>
<dbReference type="SMART" id="SM01294">
    <property type="entry name" value="PKS_PP_betabranch"/>
    <property type="match status" value="2"/>
</dbReference>
<reference evidence="10" key="1">
    <citation type="submission" date="2023-07" db="EMBL/GenBank/DDBJ databases">
        <title>Sequencing the genomes of 1000 actinobacteria strains.</title>
        <authorList>
            <person name="Klenk H.-P."/>
        </authorList>
    </citation>
    <scope>NUCLEOTIDE SEQUENCE</scope>
    <source>
        <strain evidence="10">DSM 45977</strain>
    </source>
</reference>
<feature type="domain" description="PKS/mFAS DH" evidence="9">
    <location>
        <begin position="2746"/>
        <end position="3027"/>
    </location>
</feature>
<dbReference type="InterPro" id="IPR036291">
    <property type="entry name" value="NAD(P)-bd_dom_sf"/>
</dbReference>
<evidence type="ECO:0000259" key="8">
    <source>
        <dbReference type="PROSITE" id="PS52004"/>
    </source>
</evidence>
<dbReference type="Pfam" id="PF02801">
    <property type="entry name" value="Ketoacyl-synt_C"/>
    <property type="match status" value="2"/>
</dbReference>
<keyword evidence="3 10" id="KW-0808">Transferase</keyword>
<dbReference type="Pfam" id="PF00698">
    <property type="entry name" value="Acyl_transf_1"/>
    <property type="match status" value="2"/>
</dbReference>
<dbReference type="SMART" id="SM00822">
    <property type="entry name" value="PKS_KR"/>
    <property type="match status" value="2"/>
</dbReference>
<dbReference type="InterPro" id="IPR049552">
    <property type="entry name" value="PKS_DH_N"/>
</dbReference>
<dbReference type="PROSITE" id="PS00606">
    <property type="entry name" value="KS3_1"/>
    <property type="match status" value="2"/>
</dbReference>
<dbReference type="Pfam" id="PF16197">
    <property type="entry name" value="KAsynt_C_assoc"/>
    <property type="match status" value="2"/>
</dbReference>
<dbReference type="Pfam" id="PF22953">
    <property type="entry name" value="SpnB_Rossmann"/>
    <property type="match status" value="2"/>
</dbReference>